<dbReference type="Proteomes" id="UP000240883">
    <property type="component" value="Unassembled WGS sequence"/>
</dbReference>
<dbReference type="STRING" id="1448308.A0A2T2NS68"/>
<feature type="region of interest" description="Disordered" evidence="1">
    <location>
        <begin position="343"/>
        <end position="383"/>
    </location>
</feature>
<feature type="compositionally biased region" description="Acidic residues" evidence="1">
    <location>
        <begin position="350"/>
        <end position="376"/>
    </location>
</feature>
<protein>
    <recommendedName>
        <fullName evidence="4">Protein kinase domain-containing protein</fullName>
    </recommendedName>
</protein>
<reference evidence="2 3" key="1">
    <citation type="journal article" date="2018" name="Front. Microbiol.">
        <title>Genome-Wide Analysis of Corynespora cassiicola Leaf Fall Disease Putative Effectors.</title>
        <authorList>
            <person name="Lopez D."/>
            <person name="Ribeiro S."/>
            <person name="Label P."/>
            <person name="Fumanal B."/>
            <person name="Venisse J.S."/>
            <person name="Kohler A."/>
            <person name="de Oliveira R.R."/>
            <person name="Labutti K."/>
            <person name="Lipzen A."/>
            <person name="Lail K."/>
            <person name="Bauer D."/>
            <person name="Ohm R.A."/>
            <person name="Barry K.W."/>
            <person name="Spatafora J."/>
            <person name="Grigoriev I.V."/>
            <person name="Martin F.M."/>
            <person name="Pujade-Renaud V."/>
        </authorList>
    </citation>
    <scope>NUCLEOTIDE SEQUENCE [LARGE SCALE GENOMIC DNA]</scope>
    <source>
        <strain evidence="2 3">Philippines</strain>
    </source>
</reference>
<evidence type="ECO:0008006" key="4">
    <source>
        <dbReference type="Google" id="ProtNLM"/>
    </source>
</evidence>
<evidence type="ECO:0000256" key="1">
    <source>
        <dbReference type="SAM" id="MobiDB-lite"/>
    </source>
</evidence>
<organism evidence="2 3">
    <name type="scientific">Corynespora cassiicola Philippines</name>
    <dbReference type="NCBI Taxonomy" id="1448308"/>
    <lineage>
        <taxon>Eukaryota</taxon>
        <taxon>Fungi</taxon>
        <taxon>Dikarya</taxon>
        <taxon>Ascomycota</taxon>
        <taxon>Pezizomycotina</taxon>
        <taxon>Dothideomycetes</taxon>
        <taxon>Pleosporomycetidae</taxon>
        <taxon>Pleosporales</taxon>
        <taxon>Corynesporascaceae</taxon>
        <taxon>Corynespora</taxon>
    </lineage>
</organism>
<dbReference type="EMBL" id="KZ678134">
    <property type="protein sequence ID" value="PSN68281.1"/>
    <property type="molecule type" value="Genomic_DNA"/>
</dbReference>
<evidence type="ECO:0000313" key="3">
    <source>
        <dbReference type="Proteomes" id="UP000240883"/>
    </source>
</evidence>
<keyword evidence="3" id="KW-1185">Reference proteome</keyword>
<dbReference type="AlphaFoldDB" id="A0A2T2NS68"/>
<evidence type="ECO:0000313" key="2">
    <source>
        <dbReference type="EMBL" id="PSN68281.1"/>
    </source>
</evidence>
<dbReference type="OrthoDB" id="4062651at2759"/>
<sequence length="383" mass="43227">MDPPYLPDIDHLTQSACYLIIMCRCTRFNIEVHASNLENSIYAAQFSNLVRNLGNKTWFADPDDHTALTHWMMAPCLPHLRALPDTQGNVTLEKLLSHPIRHLSLHVQDGELRARRVKGLSFDMPYRSMWETVQSNEIAAYPSLPRIKGSDLKVLSLDPLLDVGCSRPCKVSTLDGQLLKFKQARSAFYLEESLEKAGRLLASGVFDQPGVRVRRFKGIVTSDDGSRIYGYVQEWLSGFADVEDQWSDLQDPLLCQLTAYHERWGAQVQATLQAVHAHNITWDAYSPGRIHIDKNNNAWLDVLGDHCDHTLVDRRRHETMDGDWQAFRNIFTKILMGERPVTETHGFPLDSDDDDLVGDGDDASEAVTEEESDSDAGYDSTAS</sequence>
<name>A0A2T2NS68_CORCC</name>
<accession>A0A2T2NS68</accession>
<gene>
    <name evidence="2" type="ORF">BS50DRAFT_360336</name>
</gene>
<proteinExistence type="predicted"/>